<comment type="caution">
    <text evidence="1">The sequence shown here is derived from an EMBL/GenBank/DDBJ whole genome shotgun (WGS) entry which is preliminary data.</text>
</comment>
<feature type="non-terminal residue" evidence="1">
    <location>
        <position position="81"/>
    </location>
</feature>
<evidence type="ECO:0000313" key="1">
    <source>
        <dbReference type="EMBL" id="KKS17724.1"/>
    </source>
</evidence>
<gene>
    <name evidence="1" type="ORF">UU74_C0019G0025</name>
</gene>
<accession>A0A0G0WY70</accession>
<protein>
    <submittedName>
        <fullName evidence="1">Uncharacterized protein</fullName>
    </submittedName>
</protein>
<evidence type="ECO:0000313" key="2">
    <source>
        <dbReference type="Proteomes" id="UP000033969"/>
    </source>
</evidence>
<proteinExistence type="predicted"/>
<name>A0A0G0WY70_9BACT</name>
<dbReference type="AlphaFoldDB" id="A0A0G0WY70"/>
<reference evidence="1 2" key="1">
    <citation type="journal article" date="2015" name="Nature">
        <title>rRNA introns, odd ribosomes, and small enigmatic genomes across a large radiation of phyla.</title>
        <authorList>
            <person name="Brown C.T."/>
            <person name="Hug L.A."/>
            <person name="Thomas B.C."/>
            <person name="Sharon I."/>
            <person name="Castelle C.J."/>
            <person name="Singh A."/>
            <person name="Wilkins M.J."/>
            <person name="Williams K.H."/>
            <person name="Banfield J.F."/>
        </authorList>
    </citation>
    <scope>NUCLEOTIDE SEQUENCE [LARGE SCALE GENOMIC DNA]</scope>
</reference>
<sequence length="81" mass="9148">MARGVLLPMIRILLLTACLLYTALNAPEVLAQVPSNTVYFWYDGSGQRVAKVENGGEHIYYLRNLLLKFLLLHSLFGILLK</sequence>
<dbReference type="EMBL" id="LCBU01000019">
    <property type="protein sequence ID" value="KKS17724.1"/>
    <property type="molecule type" value="Genomic_DNA"/>
</dbReference>
<dbReference type="Proteomes" id="UP000033969">
    <property type="component" value="Unassembled WGS sequence"/>
</dbReference>
<organism evidence="1 2">
    <name type="scientific">Candidatus Woesebacteria bacterium GW2011_GWA1_41_7</name>
    <dbReference type="NCBI Taxonomy" id="1618556"/>
    <lineage>
        <taxon>Bacteria</taxon>
        <taxon>Candidatus Woeseibacteriota</taxon>
    </lineage>
</organism>